<name>A7I6S9_METB6</name>
<feature type="region of interest" description="Disordered" evidence="1">
    <location>
        <begin position="188"/>
        <end position="211"/>
    </location>
</feature>
<dbReference type="RefSeq" id="WP_012106465.1">
    <property type="nucleotide sequence ID" value="NC_009712.1"/>
</dbReference>
<organism evidence="2 3">
    <name type="scientific">Methanoregula boonei (strain DSM 21154 / JCM 14090 / 6A8)</name>
    <dbReference type="NCBI Taxonomy" id="456442"/>
    <lineage>
        <taxon>Archaea</taxon>
        <taxon>Methanobacteriati</taxon>
        <taxon>Methanobacteriota</taxon>
        <taxon>Stenosarchaea group</taxon>
        <taxon>Methanomicrobia</taxon>
        <taxon>Methanomicrobiales</taxon>
        <taxon>Methanoregulaceae</taxon>
        <taxon>Methanoregula</taxon>
    </lineage>
</organism>
<dbReference type="GeneID" id="43367560"/>
<dbReference type="STRING" id="456442.Mboo_0922"/>
<protein>
    <recommendedName>
        <fullName evidence="4">Transposase IS204/IS1001/IS1096/IS1165 zinc-finger domain-containing protein</fullName>
    </recommendedName>
</protein>
<accession>A7I6S9</accession>
<dbReference type="HOGENOM" id="CLU_107895_0_0_2"/>
<dbReference type="EMBL" id="CP000780">
    <property type="protein sequence ID" value="ABS55440.1"/>
    <property type="molecule type" value="Genomic_DNA"/>
</dbReference>
<dbReference type="AlphaFoldDB" id="A7I6S9"/>
<dbReference type="Proteomes" id="UP000002408">
    <property type="component" value="Chromosome"/>
</dbReference>
<evidence type="ECO:0000313" key="3">
    <source>
        <dbReference type="Proteomes" id="UP000002408"/>
    </source>
</evidence>
<proteinExistence type="predicted"/>
<dbReference type="KEGG" id="mbn:Mboo_0922"/>
<evidence type="ECO:0000313" key="2">
    <source>
        <dbReference type="EMBL" id="ABS55440.1"/>
    </source>
</evidence>
<reference evidence="3" key="1">
    <citation type="journal article" date="2015" name="Microbiology">
        <title>Genome of Methanoregula boonei 6A8 reveals adaptations to oligotrophic peatland environments.</title>
        <authorList>
            <person name="Braeuer S."/>
            <person name="Cadillo-Quiroz H."/>
            <person name="Kyrpides N."/>
            <person name="Woyke T."/>
            <person name="Goodwin L."/>
            <person name="Detter C."/>
            <person name="Podell S."/>
            <person name="Yavitt J.B."/>
            <person name="Zinder S.H."/>
        </authorList>
    </citation>
    <scope>NUCLEOTIDE SEQUENCE [LARGE SCALE GENOMIC DNA]</scope>
    <source>
        <strain evidence="3">DSM 21154 / JCM 14090 / 6A8</strain>
    </source>
</reference>
<evidence type="ECO:0000256" key="1">
    <source>
        <dbReference type="SAM" id="MobiDB-lite"/>
    </source>
</evidence>
<dbReference type="OrthoDB" id="114322at2157"/>
<keyword evidence="3" id="KW-1185">Reference proteome</keyword>
<gene>
    <name evidence="2" type="ordered locus">Mboo_0922</name>
</gene>
<evidence type="ECO:0008006" key="4">
    <source>
        <dbReference type="Google" id="ProtNLM"/>
    </source>
</evidence>
<sequence>MKAPRIPPMLSTIVQASLIVVDGAIFTDRASCPSCGGPVSGYDTKKKIFAVIRENDRERTLHVTVKRFICTRCGAIVNADEPFYPGTRIGSPVVDLCVTLATMMPANRAAAWLDAMDVIVDRTSCRKYVKRFAGPVPATALFGVNLPLSVTTLSALATGAGSELGAVSGAEVLTACGFPSAYRAALHRPLRKEGEDRDPEEEKEDRQVQAP</sequence>
<dbReference type="eggNOG" id="arCOG05305">
    <property type="taxonomic scope" value="Archaea"/>
</dbReference>